<dbReference type="PANTHER" id="PTHR10585">
    <property type="entry name" value="ER LUMEN PROTEIN RETAINING RECEPTOR"/>
    <property type="match status" value="1"/>
</dbReference>
<keyword evidence="6" id="KW-0931">ER-Golgi transport</keyword>
<dbReference type="GO" id="GO:0015031">
    <property type="term" value="P:protein transport"/>
    <property type="evidence" value="ECO:0007669"/>
    <property type="project" value="UniProtKB-KW"/>
</dbReference>
<evidence type="ECO:0000256" key="4">
    <source>
        <dbReference type="ARBA" id="ARBA00022692"/>
    </source>
</evidence>
<dbReference type="InterPro" id="IPR000133">
    <property type="entry name" value="ER_ret_rcpt"/>
</dbReference>
<evidence type="ECO:0000256" key="6">
    <source>
        <dbReference type="ARBA" id="ARBA00022892"/>
    </source>
</evidence>
<keyword evidence="7" id="KW-0653">Protein transport</keyword>
<proteinExistence type="inferred from homology"/>
<organism evidence="12">
    <name type="scientific">Trepomonas sp. PC1</name>
    <dbReference type="NCBI Taxonomy" id="1076344"/>
    <lineage>
        <taxon>Eukaryota</taxon>
        <taxon>Metamonada</taxon>
        <taxon>Diplomonadida</taxon>
        <taxon>Hexamitidae</taxon>
        <taxon>Hexamitinae</taxon>
        <taxon>Trepomonas</taxon>
    </lineage>
</organism>
<evidence type="ECO:0000313" key="12">
    <source>
        <dbReference type="EMBL" id="JAP95586.1"/>
    </source>
</evidence>
<evidence type="ECO:0000256" key="5">
    <source>
        <dbReference type="ARBA" id="ARBA00022824"/>
    </source>
</evidence>
<feature type="transmembrane region" description="Helical" evidence="11">
    <location>
        <begin position="176"/>
        <end position="199"/>
    </location>
</feature>
<keyword evidence="10 12" id="KW-0675">Receptor</keyword>
<keyword evidence="9 11" id="KW-0472">Membrane</keyword>
<keyword evidence="8 11" id="KW-1133">Transmembrane helix</keyword>
<comment type="subcellular location">
    <subcellularLocation>
        <location evidence="1">Endoplasmic reticulum membrane</location>
        <topology evidence="1">Multi-pass membrane protein</topology>
    </subcellularLocation>
</comment>
<evidence type="ECO:0000256" key="1">
    <source>
        <dbReference type="ARBA" id="ARBA00004477"/>
    </source>
</evidence>
<dbReference type="GO" id="GO:0046923">
    <property type="term" value="F:ER retention sequence binding"/>
    <property type="evidence" value="ECO:0007669"/>
    <property type="project" value="InterPro"/>
</dbReference>
<evidence type="ECO:0000256" key="3">
    <source>
        <dbReference type="ARBA" id="ARBA00022448"/>
    </source>
</evidence>
<dbReference type="PRINTS" id="PR00660">
    <property type="entry name" value="ERLUMENR"/>
</dbReference>
<feature type="transmembrane region" description="Helical" evidence="11">
    <location>
        <begin position="93"/>
        <end position="112"/>
    </location>
</feature>
<reference evidence="12" key="1">
    <citation type="submission" date="2015-07" db="EMBL/GenBank/DDBJ databases">
        <title>Adaptation to a free-living lifestyle via gene acquisitions in the diplomonad Trepomonas sp. PC1.</title>
        <authorList>
            <person name="Xu F."/>
            <person name="Jerlstrom-Hultqvist J."/>
            <person name="Kolisko M."/>
            <person name="Simpson A.G.B."/>
            <person name="Roger A.J."/>
            <person name="Svard S.G."/>
            <person name="Andersson J.O."/>
        </authorList>
    </citation>
    <scope>NUCLEOTIDE SEQUENCE</scope>
    <source>
        <strain evidence="12">PC1</strain>
    </source>
</reference>
<gene>
    <name evidence="12" type="ORF">TPC1_11372</name>
</gene>
<evidence type="ECO:0000256" key="11">
    <source>
        <dbReference type="SAM" id="Phobius"/>
    </source>
</evidence>
<name>A0A146KJF2_9EUKA</name>
<keyword evidence="4 11" id="KW-0812">Transmembrane</keyword>
<protein>
    <submittedName>
        <fullName evidence="12">ER lumen protein retaining receptor</fullName>
    </submittedName>
</protein>
<dbReference type="EMBL" id="GDID01001020">
    <property type="protein sequence ID" value="JAP95586.1"/>
    <property type="molecule type" value="Transcribed_RNA"/>
</dbReference>
<feature type="non-terminal residue" evidence="12">
    <location>
        <position position="1"/>
    </location>
</feature>
<comment type="similarity">
    <text evidence="2">Belongs to the ERD2 family.</text>
</comment>
<feature type="transmembrane region" description="Helical" evidence="11">
    <location>
        <begin position="60"/>
        <end position="81"/>
    </location>
</feature>
<evidence type="ECO:0000256" key="9">
    <source>
        <dbReference type="ARBA" id="ARBA00023136"/>
    </source>
</evidence>
<dbReference type="AlphaFoldDB" id="A0A146KJF2"/>
<dbReference type="GO" id="GO:0006621">
    <property type="term" value="P:protein retention in ER lumen"/>
    <property type="evidence" value="ECO:0007669"/>
    <property type="project" value="InterPro"/>
</dbReference>
<dbReference type="Pfam" id="PF00810">
    <property type="entry name" value="ER_lumen_recept"/>
    <property type="match status" value="1"/>
</dbReference>
<dbReference type="PROSITE" id="PS00951">
    <property type="entry name" value="ER_LUMEN_RECEPTOR_1"/>
    <property type="match status" value="1"/>
</dbReference>
<dbReference type="GO" id="GO:0005789">
    <property type="term" value="C:endoplasmic reticulum membrane"/>
    <property type="evidence" value="ECO:0007669"/>
    <property type="project" value="UniProtKB-SubCell"/>
</dbReference>
<dbReference type="GO" id="GO:0016192">
    <property type="term" value="P:vesicle-mediated transport"/>
    <property type="evidence" value="ECO:0007669"/>
    <property type="project" value="UniProtKB-KW"/>
</dbReference>
<accession>A0A146KJF2</accession>
<evidence type="ECO:0000256" key="10">
    <source>
        <dbReference type="ARBA" id="ARBA00023170"/>
    </source>
</evidence>
<keyword evidence="3" id="KW-0813">Transport</keyword>
<evidence type="ECO:0000256" key="7">
    <source>
        <dbReference type="ARBA" id="ARBA00022927"/>
    </source>
</evidence>
<evidence type="ECO:0000256" key="8">
    <source>
        <dbReference type="ARBA" id="ARBA00022989"/>
    </source>
</evidence>
<evidence type="ECO:0000256" key="2">
    <source>
        <dbReference type="ARBA" id="ARBA00010120"/>
    </source>
</evidence>
<feature type="transmembrane region" description="Helical" evidence="11">
    <location>
        <begin position="150"/>
        <end position="170"/>
    </location>
</feature>
<sequence length="212" mass="24955">KILEYLTYSIHIWSKLILIRKINKKQSCSGISLKTQLLYGIVFFTRYIAQLFTFEFEFLYFLKMFLLLSTLYTIYIIAFKYKGAYQADLDKSPVSILILVSYILAIIVARPWKFGQIVWTSSIILETVSMFPQFQMLVNCKNIDNFTSNYVAALAGYRVIYLLYFIMLFIQEGAHLSWIVWVSTIIQSILNAEFLYYWFKSKIHGSKIELPK</sequence>
<keyword evidence="5" id="KW-0256">Endoplasmic reticulum</keyword>